<feature type="compositionally biased region" description="Low complexity" evidence="6">
    <location>
        <begin position="13"/>
        <end position="25"/>
    </location>
</feature>
<dbReference type="InterPro" id="IPR050763">
    <property type="entry name" value="ABC_transporter_ATP-binding"/>
</dbReference>
<reference evidence="8 9" key="1">
    <citation type="submission" date="2016-10" db="EMBL/GenBank/DDBJ databases">
        <authorList>
            <person name="de Groot N.N."/>
        </authorList>
    </citation>
    <scope>NUCLEOTIDE SEQUENCE [LARGE SCALE GENOMIC DNA]</scope>
    <source>
        <strain evidence="8 9">CGMCC 1.5382</strain>
    </source>
</reference>
<evidence type="ECO:0000256" key="2">
    <source>
        <dbReference type="ARBA" id="ARBA00022448"/>
    </source>
</evidence>
<dbReference type="InterPro" id="IPR027417">
    <property type="entry name" value="P-loop_NTPase"/>
</dbReference>
<name>A0A1G9F225_9MICO</name>
<feature type="compositionally biased region" description="Low complexity" evidence="6">
    <location>
        <begin position="61"/>
        <end position="187"/>
    </location>
</feature>
<dbReference type="PROSITE" id="PS50893">
    <property type="entry name" value="ABC_TRANSPORTER_2"/>
    <property type="match status" value="1"/>
</dbReference>
<evidence type="ECO:0000313" key="9">
    <source>
        <dbReference type="Proteomes" id="UP000198701"/>
    </source>
</evidence>
<dbReference type="PANTHER" id="PTHR42711:SF19">
    <property type="entry name" value="DOXORUBICIN RESISTANCE ATP-BINDING PROTEIN DRRA"/>
    <property type="match status" value="1"/>
</dbReference>
<feature type="domain" description="ABC transporter" evidence="7">
    <location>
        <begin position="275"/>
        <end position="505"/>
    </location>
</feature>
<sequence length="523" mass="52567">MTPLTPDSEPEETASASRAAAVESSLGNRPSTDAAATAPLVDKAKTVRKPPVRKPASGAVSGSQTSTETSASTSTSGSRPAAPKATRPAAAKPPAAKPPAAKSTVAQTAARTSAARTAAAKSDAAAQTGAARSTAAKSTAARSAAAKSTAAKSAAARSAAAKSTAAKSTAARSAAAKSAAAKSATTTAAATSAAATAAALVSDGGRTVAESAAPPSVSVPVEAAPAVSAPDVERARTLPAAGRPAPARSQKPSAARKPVAAPAAASALEAAPVVIDASGLVKRFGQNVAVSDISLEVRAGSFYGIVGPNGAGKTTTLSMITGMLRPDSGSIRVNGVDVWKNPVQAKRIIGVLPDRLRLFDRLTGAQLLYYSGILRGLDAETVRLRSADLAAAFGLEDALNRLVADYSAGMTKKIALACAMIHSPRVLVLDEPFESVDPVSAVNVTEILQKYVASGGTVVISSHGMDLIQRVCDHVAIIVHGKVLAAGTIAQVRGAKTLEERFVELAGGRKVVEGMEWLHSFSD</sequence>
<keyword evidence="5" id="KW-0046">Antibiotic resistance</keyword>
<protein>
    <submittedName>
        <fullName evidence="8">ABC-2 type transport system ATP-binding protein</fullName>
    </submittedName>
</protein>
<evidence type="ECO:0000313" key="8">
    <source>
        <dbReference type="EMBL" id="SDK82499.1"/>
    </source>
</evidence>
<proteinExistence type="predicted"/>
<dbReference type="GO" id="GO:0016887">
    <property type="term" value="F:ATP hydrolysis activity"/>
    <property type="evidence" value="ECO:0007669"/>
    <property type="project" value="InterPro"/>
</dbReference>
<dbReference type="GO" id="GO:0046677">
    <property type="term" value="P:response to antibiotic"/>
    <property type="evidence" value="ECO:0007669"/>
    <property type="project" value="UniProtKB-KW"/>
</dbReference>
<evidence type="ECO:0000259" key="7">
    <source>
        <dbReference type="PROSITE" id="PS50893"/>
    </source>
</evidence>
<feature type="region of interest" description="Disordered" evidence="6">
    <location>
        <begin position="208"/>
        <end position="258"/>
    </location>
</feature>
<evidence type="ECO:0000256" key="6">
    <source>
        <dbReference type="SAM" id="MobiDB-lite"/>
    </source>
</evidence>
<keyword evidence="3" id="KW-0547">Nucleotide-binding</keyword>
<feature type="region of interest" description="Disordered" evidence="6">
    <location>
        <begin position="1"/>
        <end position="187"/>
    </location>
</feature>
<dbReference type="InterPro" id="IPR003439">
    <property type="entry name" value="ABC_transporter-like_ATP-bd"/>
</dbReference>
<dbReference type="EMBL" id="FNFU01000014">
    <property type="protein sequence ID" value="SDK82499.1"/>
    <property type="molecule type" value="Genomic_DNA"/>
</dbReference>
<dbReference type="GO" id="GO:0005524">
    <property type="term" value="F:ATP binding"/>
    <property type="evidence" value="ECO:0007669"/>
    <property type="project" value="UniProtKB-KW"/>
</dbReference>
<keyword evidence="9" id="KW-1185">Reference proteome</keyword>
<evidence type="ECO:0000256" key="4">
    <source>
        <dbReference type="ARBA" id="ARBA00022840"/>
    </source>
</evidence>
<evidence type="ECO:0000256" key="5">
    <source>
        <dbReference type="ARBA" id="ARBA00023251"/>
    </source>
</evidence>
<evidence type="ECO:0000256" key="3">
    <source>
        <dbReference type="ARBA" id="ARBA00022741"/>
    </source>
</evidence>
<dbReference type="AlphaFoldDB" id="A0A1G9F225"/>
<dbReference type="SUPFAM" id="SSF52540">
    <property type="entry name" value="P-loop containing nucleoside triphosphate hydrolases"/>
    <property type="match status" value="1"/>
</dbReference>
<dbReference type="Pfam" id="PF00005">
    <property type="entry name" value="ABC_tran"/>
    <property type="match status" value="1"/>
</dbReference>
<feature type="compositionally biased region" description="Low complexity" evidence="6">
    <location>
        <begin position="208"/>
        <end position="230"/>
    </location>
</feature>
<accession>A0A1G9F225</accession>
<keyword evidence="4 8" id="KW-0067">ATP-binding</keyword>
<dbReference type="Gene3D" id="3.40.50.300">
    <property type="entry name" value="P-loop containing nucleotide triphosphate hydrolases"/>
    <property type="match status" value="1"/>
</dbReference>
<keyword evidence="2" id="KW-0813">Transport</keyword>
<organism evidence="8 9">
    <name type="scientific">Cryobacterium psychrotolerans</name>
    <dbReference type="NCBI Taxonomy" id="386301"/>
    <lineage>
        <taxon>Bacteria</taxon>
        <taxon>Bacillati</taxon>
        <taxon>Actinomycetota</taxon>
        <taxon>Actinomycetes</taxon>
        <taxon>Micrococcales</taxon>
        <taxon>Microbacteriaceae</taxon>
        <taxon>Cryobacterium</taxon>
    </lineage>
</organism>
<comment type="subcellular location">
    <subcellularLocation>
        <location evidence="1">Cell membrane</location>
        <topology evidence="1">Peripheral membrane protein</topology>
    </subcellularLocation>
</comment>
<dbReference type="InterPro" id="IPR003593">
    <property type="entry name" value="AAA+_ATPase"/>
</dbReference>
<dbReference type="Proteomes" id="UP000198701">
    <property type="component" value="Unassembled WGS sequence"/>
</dbReference>
<dbReference type="STRING" id="386301.SAMN05216282_11449"/>
<dbReference type="CDD" id="cd03230">
    <property type="entry name" value="ABC_DR_subfamily_A"/>
    <property type="match status" value="1"/>
</dbReference>
<gene>
    <name evidence="8" type="ORF">SAMN05216282_11449</name>
</gene>
<dbReference type="SMART" id="SM00382">
    <property type="entry name" value="AAA"/>
    <property type="match status" value="1"/>
</dbReference>
<dbReference type="PANTHER" id="PTHR42711">
    <property type="entry name" value="ABC TRANSPORTER ATP-BINDING PROTEIN"/>
    <property type="match status" value="1"/>
</dbReference>
<dbReference type="GO" id="GO:0005886">
    <property type="term" value="C:plasma membrane"/>
    <property type="evidence" value="ECO:0007669"/>
    <property type="project" value="UniProtKB-SubCell"/>
</dbReference>
<evidence type="ECO:0000256" key="1">
    <source>
        <dbReference type="ARBA" id="ARBA00004202"/>
    </source>
</evidence>